<keyword evidence="2" id="KW-0732">Signal</keyword>
<evidence type="ECO:0000313" key="3">
    <source>
        <dbReference type="EMBL" id="KAF9610358.1"/>
    </source>
</evidence>
<feature type="signal peptide" evidence="2">
    <location>
        <begin position="1"/>
        <end position="23"/>
    </location>
</feature>
<dbReference type="Proteomes" id="UP000631114">
    <property type="component" value="Unassembled WGS sequence"/>
</dbReference>
<keyword evidence="4" id="KW-1185">Reference proteome</keyword>
<dbReference type="EMBL" id="JADFTS010000004">
    <property type="protein sequence ID" value="KAF9610358.1"/>
    <property type="molecule type" value="Genomic_DNA"/>
</dbReference>
<feature type="chain" id="PRO_5032472420" evidence="2">
    <location>
        <begin position="24"/>
        <end position="139"/>
    </location>
</feature>
<comment type="caution">
    <text evidence="3">The sequence shown here is derived from an EMBL/GenBank/DDBJ whole genome shotgun (WGS) entry which is preliminary data.</text>
</comment>
<accession>A0A835LW15</accession>
<evidence type="ECO:0000256" key="2">
    <source>
        <dbReference type="SAM" id="SignalP"/>
    </source>
</evidence>
<feature type="region of interest" description="Disordered" evidence="1">
    <location>
        <begin position="91"/>
        <end position="139"/>
    </location>
</feature>
<dbReference type="AlphaFoldDB" id="A0A835LW15"/>
<proteinExistence type="predicted"/>
<reference evidence="3 4" key="1">
    <citation type="submission" date="2020-10" db="EMBL/GenBank/DDBJ databases">
        <title>The Coptis chinensis genome and diversification of protoberbering-type alkaloids.</title>
        <authorList>
            <person name="Wang B."/>
            <person name="Shu S."/>
            <person name="Song C."/>
            <person name="Liu Y."/>
        </authorList>
    </citation>
    <scope>NUCLEOTIDE SEQUENCE [LARGE SCALE GENOMIC DNA]</scope>
    <source>
        <strain evidence="3">HL-2020</strain>
        <tissue evidence="3">Leaf</tissue>
    </source>
</reference>
<protein>
    <submittedName>
        <fullName evidence="3">Uncharacterized protein</fullName>
    </submittedName>
</protein>
<evidence type="ECO:0000256" key="1">
    <source>
        <dbReference type="SAM" id="MobiDB-lite"/>
    </source>
</evidence>
<gene>
    <name evidence="3" type="ORF">IFM89_022028</name>
</gene>
<sequence length="139" mass="16258">MMIRNSPNTLICFFLLINKAIHSYTKQVVELDQMLRRMVFESLGVEKYYDGHIESGNYRFRVQKYFVILMKLREDLTGLATATVGLTMEAAQHLEEEEEEGRSREEEYGDVGQREEEEDERSREKDNGDDGQRRTGVGR</sequence>
<organism evidence="3 4">
    <name type="scientific">Coptis chinensis</name>
    <dbReference type="NCBI Taxonomy" id="261450"/>
    <lineage>
        <taxon>Eukaryota</taxon>
        <taxon>Viridiplantae</taxon>
        <taxon>Streptophyta</taxon>
        <taxon>Embryophyta</taxon>
        <taxon>Tracheophyta</taxon>
        <taxon>Spermatophyta</taxon>
        <taxon>Magnoliopsida</taxon>
        <taxon>Ranunculales</taxon>
        <taxon>Ranunculaceae</taxon>
        <taxon>Coptidoideae</taxon>
        <taxon>Coptis</taxon>
    </lineage>
</organism>
<dbReference type="OrthoDB" id="288590at2759"/>
<name>A0A835LW15_9MAGN</name>
<evidence type="ECO:0000313" key="4">
    <source>
        <dbReference type="Proteomes" id="UP000631114"/>
    </source>
</evidence>
<feature type="compositionally biased region" description="Basic and acidic residues" evidence="1">
    <location>
        <begin position="120"/>
        <end position="133"/>
    </location>
</feature>